<feature type="domain" description="DUF7978" evidence="2">
    <location>
        <begin position="3"/>
        <end position="185"/>
    </location>
</feature>
<gene>
    <name evidence="3" type="ORF">ACFOKC_04980</name>
</gene>
<keyword evidence="4" id="KW-1185">Reference proteome</keyword>
<evidence type="ECO:0000259" key="2">
    <source>
        <dbReference type="Pfam" id="PF25933"/>
    </source>
</evidence>
<dbReference type="RefSeq" id="WP_232571792.1">
    <property type="nucleotide sequence ID" value="NZ_CP089466.1"/>
</dbReference>
<dbReference type="GeneID" id="69117004"/>
<keyword evidence="1" id="KW-0812">Transmembrane</keyword>
<evidence type="ECO:0000313" key="4">
    <source>
        <dbReference type="Proteomes" id="UP001595660"/>
    </source>
</evidence>
<evidence type="ECO:0000313" key="3">
    <source>
        <dbReference type="EMBL" id="MFC3477074.1"/>
    </source>
</evidence>
<keyword evidence="1" id="KW-1133">Transmembrane helix</keyword>
<dbReference type="AlphaFoldDB" id="A0ABD5ND58"/>
<accession>A0ABD5ND58</accession>
<dbReference type="EMBL" id="JBHRWN010000002">
    <property type="protein sequence ID" value="MFC3477074.1"/>
    <property type="molecule type" value="Genomic_DNA"/>
</dbReference>
<comment type="caution">
    <text evidence="3">The sequence shown here is derived from an EMBL/GenBank/DDBJ whole genome shotgun (WGS) entry which is preliminary data.</text>
</comment>
<feature type="transmembrane region" description="Helical" evidence="1">
    <location>
        <begin position="129"/>
        <end position="149"/>
    </location>
</feature>
<keyword evidence="1" id="KW-0472">Membrane</keyword>
<dbReference type="InterPro" id="IPR058284">
    <property type="entry name" value="DUF7978"/>
</dbReference>
<sequence length="187" mass="19115">MSTRTLDRNALGTGAVAGVLAYALGYVVTYLWQSSSVENALDGYNFVASLFGGDPIPTWQGVGWLFYNAHAVAFTHPGLGGGRVARNFIADGNAPQLLYLLPPLVLVLTGFVLARAANAPDGQTGARAGVQLASGYFVLAVVGLFAFQYSSGGSSIHVDYVLGVVLAGLLYPLAFGAAGGALAGATS</sequence>
<name>A0ABD5ND58_9EURY</name>
<protein>
    <submittedName>
        <fullName evidence="3">Transporter</fullName>
    </submittedName>
</protein>
<evidence type="ECO:0000256" key="1">
    <source>
        <dbReference type="SAM" id="Phobius"/>
    </source>
</evidence>
<organism evidence="3 4">
    <name type="scientific">Halobacterium litoreum</name>
    <dbReference type="NCBI Taxonomy" id="2039234"/>
    <lineage>
        <taxon>Archaea</taxon>
        <taxon>Methanobacteriati</taxon>
        <taxon>Methanobacteriota</taxon>
        <taxon>Stenosarchaea group</taxon>
        <taxon>Halobacteria</taxon>
        <taxon>Halobacteriales</taxon>
        <taxon>Halobacteriaceae</taxon>
        <taxon>Halobacterium</taxon>
    </lineage>
</organism>
<feature type="transmembrane region" description="Helical" evidence="1">
    <location>
        <begin position="161"/>
        <end position="185"/>
    </location>
</feature>
<feature type="transmembrane region" description="Helical" evidence="1">
    <location>
        <begin position="97"/>
        <end position="117"/>
    </location>
</feature>
<reference evidence="3 4" key="1">
    <citation type="journal article" date="2019" name="Int. J. Syst. Evol. Microbiol.">
        <title>The Global Catalogue of Microorganisms (GCM) 10K type strain sequencing project: providing services to taxonomists for standard genome sequencing and annotation.</title>
        <authorList>
            <consortium name="The Broad Institute Genomics Platform"/>
            <consortium name="The Broad Institute Genome Sequencing Center for Infectious Disease"/>
            <person name="Wu L."/>
            <person name="Ma J."/>
        </authorList>
    </citation>
    <scope>NUCLEOTIDE SEQUENCE [LARGE SCALE GENOMIC DNA]</scope>
    <source>
        <strain evidence="3 4">CGMCC 1.12562</strain>
    </source>
</reference>
<feature type="transmembrane region" description="Helical" evidence="1">
    <location>
        <begin position="12"/>
        <end position="32"/>
    </location>
</feature>
<dbReference type="Proteomes" id="UP001595660">
    <property type="component" value="Unassembled WGS sequence"/>
</dbReference>
<proteinExistence type="predicted"/>
<dbReference type="Pfam" id="PF25933">
    <property type="entry name" value="DUF7978"/>
    <property type="match status" value="1"/>
</dbReference>